<protein>
    <submittedName>
        <fullName evidence="5">Leucine-rich repeat,Leucine-rich repeat domain, L domain-like,Leucine-rich repeat, typical subtype</fullName>
    </submittedName>
</protein>
<evidence type="ECO:0000256" key="1">
    <source>
        <dbReference type="ARBA" id="ARBA00004496"/>
    </source>
</evidence>
<keyword evidence="2" id="KW-0963">Cytoplasm</keyword>
<dbReference type="PANTHER" id="PTHR22710">
    <property type="entry name" value="X-RAY RADIATION RESISTANCE ASSOCIATED PROTEIN 1 XRRA1"/>
    <property type="match status" value="1"/>
</dbReference>
<dbReference type="OrthoDB" id="1687175at2759"/>
<dbReference type="Pfam" id="PF00560">
    <property type="entry name" value="LRR_1"/>
    <property type="match status" value="1"/>
</dbReference>
<evidence type="ECO:0000256" key="3">
    <source>
        <dbReference type="ARBA" id="ARBA00022614"/>
    </source>
</evidence>
<evidence type="ECO:0000256" key="4">
    <source>
        <dbReference type="ARBA" id="ARBA00022737"/>
    </source>
</evidence>
<dbReference type="EMBL" id="CABPRJ010002375">
    <property type="protein sequence ID" value="VVC44071.1"/>
    <property type="molecule type" value="Genomic_DNA"/>
</dbReference>
<accession>A0A5E4NNX3</accession>
<keyword evidence="3" id="KW-0433">Leucine-rich repeat</keyword>
<proteinExistence type="predicted"/>
<sequence>MMPRGKRFVLKESELEEHKKKSSFGHWVLVKECDENRRKNNSESSKAGCCSRKTPQGFAAKNITQILNGATEGFLNVSGKGYLHVNGENFTGELFDRINTVNADDNQLRIATFNTFKSLRRLSLRRNRLKSVDQIGRHLDETLVRLDVSENNLNPYDLYRLSASKIKELHLSANNLTTIPEEILDDHCFLSLELLNLSDNCLACPQTFYILSTLHNLHELNLSGNQISFIPYLVTLATKKSLDIENISGKNKKTINHKKETDGFTKHQNEDNTNSFVYHVQHIPFVSLKAINLTNNLITSSSSVLSMICWPSLKNVILTANIISSNKNILKYNKLKSTLSVYEIKLTR</sequence>
<keyword evidence="4" id="KW-0677">Repeat</keyword>
<dbReference type="AlphaFoldDB" id="A0A5E4NNX3"/>
<dbReference type="SMART" id="SM00369">
    <property type="entry name" value="LRR_TYP"/>
    <property type="match status" value="3"/>
</dbReference>
<organism evidence="5 6">
    <name type="scientific">Cinara cedri</name>
    <dbReference type="NCBI Taxonomy" id="506608"/>
    <lineage>
        <taxon>Eukaryota</taxon>
        <taxon>Metazoa</taxon>
        <taxon>Ecdysozoa</taxon>
        <taxon>Arthropoda</taxon>
        <taxon>Hexapoda</taxon>
        <taxon>Insecta</taxon>
        <taxon>Pterygota</taxon>
        <taxon>Neoptera</taxon>
        <taxon>Paraneoptera</taxon>
        <taxon>Hemiptera</taxon>
        <taxon>Sternorrhyncha</taxon>
        <taxon>Aphidomorpha</taxon>
        <taxon>Aphidoidea</taxon>
        <taxon>Aphididae</taxon>
        <taxon>Lachninae</taxon>
        <taxon>Cinara</taxon>
    </lineage>
</organism>
<dbReference type="Gene3D" id="3.80.10.10">
    <property type="entry name" value="Ribonuclease Inhibitor"/>
    <property type="match status" value="1"/>
</dbReference>
<comment type="subcellular location">
    <subcellularLocation>
        <location evidence="1">Cytoplasm</location>
    </subcellularLocation>
</comment>
<dbReference type="InterPro" id="IPR001611">
    <property type="entry name" value="Leu-rich_rpt"/>
</dbReference>
<dbReference type="PANTHER" id="PTHR22710:SF2">
    <property type="entry name" value="X-RAY RADIATION RESISTANCE-ASSOCIATED PROTEIN 1"/>
    <property type="match status" value="1"/>
</dbReference>
<evidence type="ECO:0000313" key="6">
    <source>
        <dbReference type="Proteomes" id="UP000325440"/>
    </source>
</evidence>
<name>A0A5E4NNX3_9HEMI</name>
<evidence type="ECO:0000313" key="5">
    <source>
        <dbReference type="EMBL" id="VVC44071.1"/>
    </source>
</evidence>
<dbReference type="Proteomes" id="UP000325440">
    <property type="component" value="Unassembled WGS sequence"/>
</dbReference>
<reference evidence="5 6" key="1">
    <citation type="submission" date="2019-08" db="EMBL/GenBank/DDBJ databases">
        <authorList>
            <person name="Alioto T."/>
            <person name="Alioto T."/>
            <person name="Gomez Garrido J."/>
        </authorList>
    </citation>
    <scope>NUCLEOTIDE SEQUENCE [LARGE SCALE GENOMIC DNA]</scope>
</reference>
<dbReference type="InterPro" id="IPR003591">
    <property type="entry name" value="Leu-rich_rpt_typical-subtyp"/>
</dbReference>
<dbReference type="GO" id="GO:0005634">
    <property type="term" value="C:nucleus"/>
    <property type="evidence" value="ECO:0007669"/>
    <property type="project" value="TreeGrafter"/>
</dbReference>
<dbReference type="PROSITE" id="PS51450">
    <property type="entry name" value="LRR"/>
    <property type="match status" value="1"/>
</dbReference>
<dbReference type="SUPFAM" id="SSF52058">
    <property type="entry name" value="L domain-like"/>
    <property type="match status" value="1"/>
</dbReference>
<dbReference type="InterPro" id="IPR032675">
    <property type="entry name" value="LRR_dom_sf"/>
</dbReference>
<evidence type="ECO:0000256" key="2">
    <source>
        <dbReference type="ARBA" id="ARBA00022490"/>
    </source>
</evidence>
<gene>
    <name evidence="5" type="ORF">CINCED_3A016855</name>
</gene>
<dbReference type="GO" id="GO:0005737">
    <property type="term" value="C:cytoplasm"/>
    <property type="evidence" value="ECO:0007669"/>
    <property type="project" value="UniProtKB-SubCell"/>
</dbReference>
<keyword evidence="6" id="KW-1185">Reference proteome</keyword>